<dbReference type="AGR" id="Xenbase:XB-GENE-948521"/>
<dbReference type="GeneID" id="100380002"/>
<dbReference type="Pfam" id="PF06729">
    <property type="entry name" value="CENP-R"/>
    <property type="match status" value="1"/>
</dbReference>
<evidence type="ECO:0000313" key="3">
    <source>
        <dbReference type="RefSeq" id="XP_031756747.1"/>
    </source>
</evidence>
<dbReference type="GO" id="GO:0034080">
    <property type="term" value="P:CENP-A containing chromatin assembly"/>
    <property type="evidence" value="ECO:0007669"/>
    <property type="project" value="InterPro"/>
</dbReference>
<dbReference type="Proteomes" id="UP000008143">
    <property type="component" value="Chromosome 4"/>
</dbReference>
<gene>
    <name evidence="2 3 4" type="primary">itgb3bp</name>
</gene>
<dbReference type="RefSeq" id="XP_031756746.1">
    <property type="nucleotide sequence ID" value="XM_031900886.1"/>
</dbReference>
<dbReference type="AlphaFoldDB" id="A0A8J1JJB9"/>
<evidence type="ECO:0000313" key="4">
    <source>
        <dbReference type="Xenbase" id="XB-GENE-948521"/>
    </source>
</evidence>
<organism evidence="1 2">
    <name type="scientific">Xenopus tropicalis</name>
    <name type="common">Western clawed frog</name>
    <name type="synonym">Silurana tropicalis</name>
    <dbReference type="NCBI Taxonomy" id="8364"/>
    <lineage>
        <taxon>Eukaryota</taxon>
        <taxon>Metazoa</taxon>
        <taxon>Chordata</taxon>
        <taxon>Craniata</taxon>
        <taxon>Vertebrata</taxon>
        <taxon>Euteleostomi</taxon>
        <taxon>Amphibia</taxon>
        <taxon>Batrachia</taxon>
        <taxon>Anura</taxon>
        <taxon>Pipoidea</taxon>
        <taxon>Pipidae</taxon>
        <taxon>Xenopodinae</taxon>
        <taxon>Xenopus</taxon>
        <taxon>Silurana</taxon>
    </lineage>
</organism>
<proteinExistence type="predicted"/>
<dbReference type="OMA" id="FMVVFSK"/>
<protein>
    <submittedName>
        <fullName evidence="2 3">Centromere protein R isoform X1</fullName>
    </submittedName>
</protein>
<dbReference type="PANTHER" id="PTHR15581:SF0">
    <property type="entry name" value="CENTROMERE PROTEIN R"/>
    <property type="match status" value="1"/>
</dbReference>
<name>A0A8J1JJB9_XENTR</name>
<reference evidence="2 3" key="1">
    <citation type="submission" date="2025-04" db="UniProtKB">
        <authorList>
            <consortium name="RefSeq"/>
        </authorList>
    </citation>
    <scope>IDENTIFICATION</scope>
    <source>
        <strain evidence="2 3">Nigerian</strain>
        <tissue evidence="2 3">Liver and blood</tissue>
    </source>
</reference>
<sequence length="186" mass="21097">MSKSFCCAAKQLKITMHLKIQLLQVCQMSRSFPNMPSWRVRRSLKLEASEKDKHTETPLKTNLQVYQFSPATGACPLPSTVKKGNNFRQDAQQATDVESVPEKASRGQLLTDGNADVIELFKEMEESLEAFMKMRQKLKNLKTLEGSRELEILFGFSESSSDLKTEMQRAKFLNEKQPPPDCTSGF</sequence>
<evidence type="ECO:0000313" key="1">
    <source>
        <dbReference type="Proteomes" id="UP000008143"/>
    </source>
</evidence>
<dbReference type="Xenbase" id="XB-GENE-948521">
    <property type="gene designation" value="itgb3bp"/>
</dbReference>
<dbReference type="InterPro" id="IPR009601">
    <property type="entry name" value="CENP-R"/>
</dbReference>
<evidence type="ECO:0000313" key="2">
    <source>
        <dbReference type="RefSeq" id="XP_031756746.1"/>
    </source>
</evidence>
<dbReference type="RefSeq" id="XP_031756747.1">
    <property type="nucleotide sequence ID" value="XM_031900887.1"/>
</dbReference>
<accession>A0A8J1JJB9</accession>
<dbReference type="GO" id="GO:0006355">
    <property type="term" value="P:regulation of DNA-templated transcription"/>
    <property type="evidence" value="ECO:0007669"/>
    <property type="project" value="InterPro"/>
</dbReference>
<keyword evidence="1" id="KW-1185">Reference proteome</keyword>
<dbReference type="PANTHER" id="PTHR15581">
    <property type="entry name" value="CENTROMERE PROTEIN R"/>
    <property type="match status" value="1"/>
</dbReference>
<dbReference type="CTD" id="23421"/>
<dbReference type="OrthoDB" id="8839831at2759"/>